<evidence type="ECO:0000313" key="2">
    <source>
        <dbReference type="Proteomes" id="UP000384372"/>
    </source>
</evidence>
<gene>
    <name evidence="1" type="ORF">F7D20_00670</name>
</gene>
<dbReference type="PROSITE" id="PS51257">
    <property type="entry name" value="PROKAR_LIPOPROTEIN"/>
    <property type="match status" value="1"/>
</dbReference>
<comment type="caution">
    <text evidence="1">The sequence shown here is derived from an EMBL/GenBank/DDBJ whole genome shotgun (WGS) entry which is preliminary data.</text>
</comment>
<sequence>MKKSMTYKIGTLVIGLTAMLFTSCLSDGDDTMVLEKGEKNEFVDGDQTVVVGTNEYADIENGGFTLYVPKGSVPKTNSGDNGRVAFSISHVDIPDLPCQLPAGASVVGKNSIKIEPMNFTFNSPLVLKCPTGGNTNCVLLRYNDYTNSWEVVPFSSRNADGTSNVSLIETGYFVLVEYPQQTTEMGGVRILQKYIDNEYFYYLTLTPVNGSSKDAKMIAFSPNGSPLYMAYVARGEYKAVLSRQKRSQLNSATEMEQYSSVIRVKVTGKLIAGTGGYDTYTGWTDIKLDNISWSDGRSDAWGTITTTYGTGKFQATLTWVNPSEAEHTDYDLHLYGPENLHVYYTNKKQGCFELDRDWISNPGNAVENIYSVSDNFTPGRYQVKVHHFGGVVGRRYNCRVIINGVVVKSVSGAIGTNKQFDDIYSFNVE</sequence>
<dbReference type="Proteomes" id="UP000384372">
    <property type="component" value="Unassembled WGS sequence"/>
</dbReference>
<keyword evidence="2" id="KW-1185">Reference proteome</keyword>
<proteinExistence type="predicted"/>
<name>A0A6A7W7R8_9BACT</name>
<dbReference type="EMBL" id="VZAD01000008">
    <property type="protein sequence ID" value="MQP10509.1"/>
    <property type="molecule type" value="Genomic_DNA"/>
</dbReference>
<protein>
    <submittedName>
        <fullName evidence="1">Uncharacterized protein</fullName>
    </submittedName>
</protein>
<reference evidence="1 2" key="1">
    <citation type="submission" date="2019-09" db="EMBL/GenBank/DDBJ databases">
        <title>Distinct polysaccharide growth profiles of human intestinal Prevotella copri isolates.</title>
        <authorList>
            <person name="Fehlner-Peach H."/>
            <person name="Magnabosco C."/>
            <person name="Raghavan V."/>
            <person name="Scher J.U."/>
            <person name="Tett A."/>
            <person name="Cox L.M."/>
            <person name="Gottsegen C."/>
            <person name="Watters A."/>
            <person name="Wiltshire- Gordon J.D."/>
            <person name="Segata N."/>
            <person name="Bonneau R."/>
            <person name="Littman D.R."/>
        </authorList>
    </citation>
    <scope>NUCLEOTIDE SEQUENCE [LARGE SCALE GENOMIC DNA]</scope>
    <source>
        <strain evidence="2">iAQ1173</strain>
    </source>
</reference>
<dbReference type="OrthoDB" id="1090891at2"/>
<accession>A0A6A7W7R8</accession>
<dbReference type="AlphaFoldDB" id="A0A6A7W7R8"/>
<evidence type="ECO:0000313" key="1">
    <source>
        <dbReference type="EMBL" id="MQP10509.1"/>
    </source>
</evidence>
<organism evidence="1 2">
    <name type="scientific">Segatella copri</name>
    <dbReference type="NCBI Taxonomy" id="165179"/>
    <lineage>
        <taxon>Bacteria</taxon>
        <taxon>Pseudomonadati</taxon>
        <taxon>Bacteroidota</taxon>
        <taxon>Bacteroidia</taxon>
        <taxon>Bacteroidales</taxon>
        <taxon>Prevotellaceae</taxon>
        <taxon>Segatella</taxon>
    </lineage>
</organism>
<dbReference type="RefSeq" id="WP_158462355.1">
    <property type="nucleotide sequence ID" value="NZ_VZAD01000008.1"/>
</dbReference>